<reference evidence="4 5" key="1">
    <citation type="journal article" date="2021" name="Hortic Res">
        <title>Chromosome-scale assembly of the Dendrobium chrysotoxum genome enhances the understanding of orchid evolution.</title>
        <authorList>
            <person name="Zhang Y."/>
            <person name="Zhang G.Q."/>
            <person name="Zhang D."/>
            <person name="Liu X.D."/>
            <person name="Xu X.Y."/>
            <person name="Sun W.H."/>
            <person name="Yu X."/>
            <person name="Zhu X."/>
            <person name="Wang Z.W."/>
            <person name="Zhao X."/>
            <person name="Zhong W.Y."/>
            <person name="Chen H."/>
            <person name="Yin W.L."/>
            <person name="Huang T."/>
            <person name="Niu S.C."/>
            <person name="Liu Z.J."/>
        </authorList>
    </citation>
    <scope>NUCLEOTIDE SEQUENCE [LARGE SCALE GENOMIC DNA]</scope>
    <source>
        <strain evidence="4">Lindl</strain>
    </source>
</reference>
<dbReference type="PANTHER" id="PTHR45648:SF180">
    <property type="entry name" value="OS04G0561800 PROTEIN"/>
    <property type="match status" value="1"/>
</dbReference>
<sequence length="226" mass="25090">MHIGFKRSPPPFLSIASKIHHRIFSGIKGVNFAFGGSGILDSTVSMADPLDFSISLLVFPIFSTASSQWLSIFDLPGRMSTTNQIENFATIRSNMTSHLSEMQANQLLSKSIFIISTGGNDIFDYFLQHNAPNVTEKEKFITTLVSTYKYHLEVKCPFSLKLYNLGARKFGMVDVPPIGCCPFPRSLSPTGGCLDVLNELSLRFNKATFPVTLKIFFRKATFEKAG</sequence>
<dbReference type="AlphaFoldDB" id="A0AAV7H8D1"/>
<dbReference type="Proteomes" id="UP000775213">
    <property type="component" value="Unassembled WGS sequence"/>
</dbReference>
<evidence type="ECO:0000256" key="1">
    <source>
        <dbReference type="ARBA" id="ARBA00008668"/>
    </source>
</evidence>
<organism evidence="4 5">
    <name type="scientific">Dendrobium chrysotoxum</name>
    <name type="common">Orchid</name>
    <dbReference type="NCBI Taxonomy" id="161865"/>
    <lineage>
        <taxon>Eukaryota</taxon>
        <taxon>Viridiplantae</taxon>
        <taxon>Streptophyta</taxon>
        <taxon>Embryophyta</taxon>
        <taxon>Tracheophyta</taxon>
        <taxon>Spermatophyta</taxon>
        <taxon>Magnoliopsida</taxon>
        <taxon>Liliopsida</taxon>
        <taxon>Asparagales</taxon>
        <taxon>Orchidaceae</taxon>
        <taxon>Epidendroideae</taxon>
        <taxon>Malaxideae</taxon>
        <taxon>Dendrobiinae</taxon>
        <taxon>Dendrobium</taxon>
    </lineage>
</organism>
<dbReference type="GO" id="GO:0016042">
    <property type="term" value="P:lipid catabolic process"/>
    <property type="evidence" value="ECO:0007669"/>
    <property type="project" value="UniProtKB-KW"/>
</dbReference>
<keyword evidence="3" id="KW-0443">Lipid metabolism</keyword>
<keyword evidence="3" id="KW-0442">Lipid degradation</keyword>
<dbReference type="InterPro" id="IPR001087">
    <property type="entry name" value="GDSL"/>
</dbReference>
<keyword evidence="2" id="KW-0378">Hydrolase</keyword>
<dbReference type="EMBL" id="JAGFBR010000007">
    <property type="protein sequence ID" value="KAH0464305.1"/>
    <property type="molecule type" value="Genomic_DNA"/>
</dbReference>
<evidence type="ECO:0000256" key="3">
    <source>
        <dbReference type="ARBA" id="ARBA00022963"/>
    </source>
</evidence>
<evidence type="ECO:0000313" key="5">
    <source>
        <dbReference type="Proteomes" id="UP000775213"/>
    </source>
</evidence>
<dbReference type="PANTHER" id="PTHR45648">
    <property type="entry name" value="GDSL LIPASE/ACYLHYDROLASE FAMILY PROTEIN (AFU_ORTHOLOGUE AFUA_4G14700)"/>
    <property type="match status" value="1"/>
</dbReference>
<accession>A0AAV7H8D1</accession>
<proteinExistence type="inferred from homology"/>
<dbReference type="InterPro" id="IPR051058">
    <property type="entry name" value="GDSL_Est/Lipase"/>
</dbReference>
<evidence type="ECO:0000313" key="4">
    <source>
        <dbReference type="EMBL" id="KAH0464305.1"/>
    </source>
</evidence>
<name>A0AAV7H8D1_DENCH</name>
<dbReference type="Pfam" id="PF00657">
    <property type="entry name" value="Lipase_GDSL"/>
    <property type="match status" value="1"/>
</dbReference>
<evidence type="ECO:0000256" key="2">
    <source>
        <dbReference type="ARBA" id="ARBA00022801"/>
    </source>
</evidence>
<dbReference type="InterPro" id="IPR036514">
    <property type="entry name" value="SGNH_hydro_sf"/>
</dbReference>
<dbReference type="GO" id="GO:0016788">
    <property type="term" value="F:hydrolase activity, acting on ester bonds"/>
    <property type="evidence" value="ECO:0007669"/>
    <property type="project" value="InterPro"/>
</dbReference>
<evidence type="ECO:0008006" key="6">
    <source>
        <dbReference type="Google" id="ProtNLM"/>
    </source>
</evidence>
<comment type="caution">
    <text evidence="4">The sequence shown here is derived from an EMBL/GenBank/DDBJ whole genome shotgun (WGS) entry which is preliminary data.</text>
</comment>
<keyword evidence="5" id="KW-1185">Reference proteome</keyword>
<gene>
    <name evidence="4" type="ORF">IEQ34_007091</name>
</gene>
<dbReference type="Gene3D" id="3.40.50.1110">
    <property type="entry name" value="SGNH hydrolase"/>
    <property type="match status" value="1"/>
</dbReference>
<comment type="similarity">
    <text evidence="1">Belongs to the 'GDSL' lipolytic enzyme family.</text>
</comment>
<protein>
    <recommendedName>
        <fullName evidence="6">GDSL esterase/lipase</fullName>
    </recommendedName>
</protein>